<feature type="transmembrane region" description="Helical" evidence="6">
    <location>
        <begin position="94"/>
        <end position="113"/>
    </location>
</feature>
<gene>
    <name evidence="7" type="primary">eat</name>
    <name evidence="7" type="ORF">L0U88_06685</name>
</gene>
<dbReference type="Pfam" id="PF13520">
    <property type="entry name" value="AA_permease_2"/>
    <property type="match status" value="1"/>
</dbReference>
<dbReference type="InterPro" id="IPR002293">
    <property type="entry name" value="AA/rel_permease1"/>
</dbReference>
<reference evidence="7 8" key="1">
    <citation type="submission" date="2022-01" db="EMBL/GenBank/DDBJ databases">
        <title>Flavihumibacter sp. nov., isolated from sediment of a river.</title>
        <authorList>
            <person name="Liu H."/>
        </authorList>
    </citation>
    <scope>NUCLEOTIDE SEQUENCE [LARGE SCALE GENOMIC DNA]</scope>
    <source>
        <strain evidence="7 8">RY-1</strain>
    </source>
</reference>
<evidence type="ECO:0000256" key="5">
    <source>
        <dbReference type="ARBA" id="ARBA00023136"/>
    </source>
</evidence>
<evidence type="ECO:0000256" key="4">
    <source>
        <dbReference type="ARBA" id="ARBA00022989"/>
    </source>
</evidence>
<dbReference type="PIRSF" id="PIRSF006060">
    <property type="entry name" value="AA_transporter"/>
    <property type="match status" value="1"/>
</dbReference>
<dbReference type="PANTHER" id="PTHR42770">
    <property type="entry name" value="AMINO ACID TRANSPORTER-RELATED"/>
    <property type="match status" value="1"/>
</dbReference>
<feature type="transmembrane region" description="Helical" evidence="6">
    <location>
        <begin position="21"/>
        <end position="39"/>
    </location>
</feature>
<sequence length="466" mass="50165">MEAQNPTTASETHLARSLGSLMLWGLGVGYVISGMYFGWNLGLAEGGTLGMAIATGLIILLYITFTFSYTELACSIPKAGGVFDYAHRALGKKWGFIAGMAQVIEFVFAPPAIAAAIGAYFHIFLPAVPVVVIAIFAYFIFTSLNIVGVKAAASFELIITVFAVLELLIFAGITLPHFEWSNLEKNALPHGTTGIWACIPFAIWFFLGLEGIANVAEETINPQKTIIKGFGSALLTLIILCILVFVSGVGVAGWEAIVYASPGAPPSDSPLPLAMAKVTGDSGWIYHLLITIGLLGLIASFHGIILAAGRASFEFGRMGYFIKSMGRIHPKFKTPATALLVNMGIGILALLTGETGSIITIACFGAVTLYILSMITLLRLRKQEPNLERPFKVPFYPYFPVIALIIGIICMIAMISLYPVLSLFYFGILAIAYAWFYFFVKNNADEQHPITSGPVNLPGESIDHKG</sequence>
<feature type="transmembrane region" description="Helical" evidence="6">
    <location>
        <begin position="51"/>
        <end position="73"/>
    </location>
</feature>
<feature type="transmembrane region" description="Helical" evidence="6">
    <location>
        <begin position="193"/>
        <end position="213"/>
    </location>
</feature>
<accession>A0ABS9BG72</accession>
<dbReference type="RefSeq" id="WP_234864873.1">
    <property type="nucleotide sequence ID" value="NZ_JAKEVY010000002.1"/>
</dbReference>
<evidence type="ECO:0000256" key="3">
    <source>
        <dbReference type="ARBA" id="ARBA00022692"/>
    </source>
</evidence>
<feature type="transmembrane region" description="Helical" evidence="6">
    <location>
        <begin position="334"/>
        <end position="352"/>
    </location>
</feature>
<dbReference type="EMBL" id="JAKEVY010000002">
    <property type="protein sequence ID" value="MCF1714310.1"/>
    <property type="molecule type" value="Genomic_DNA"/>
</dbReference>
<evidence type="ECO:0000256" key="2">
    <source>
        <dbReference type="ARBA" id="ARBA00022475"/>
    </source>
</evidence>
<feature type="transmembrane region" description="Helical" evidence="6">
    <location>
        <begin position="234"/>
        <end position="260"/>
    </location>
</feature>
<evidence type="ECO:0000256" key="6">
    <source>
        <dbReference type="SAM" id="Phobius"/>
    </source>
</evidence>
<evidence type="ECO:0000313" key="8">
    <source>
        <dbReference type="Proteomes" id="UP001200145"/>
    </source>
</evidence>
<keyword evidence="5 6" id="KW-0472">Membrane</keyword>
<feature type="transmembrane region" description="Helical" evidence="6">
    <location>
        <begin position="284"/>
        <end position="313"/>
    </location>
</feature>
<keyword evidence="4 6" id="KW-1133">Transmembrane helix</keyword>
<dbReference type="InterPro" id="IPR004757">
    <property type="entry name" value="EtNH_permease"/>
</dbReference>
<organism evidence="7 8">
    <name type="scientific">Flavihumibacter fluminis</name>
    <dbReference type="NCBI Taxonomy" id="2909236"/>
    <lineage>
        <taxon>Bacteria</taxon>
        <taxon>Pseudomonadati</taxon>
        <taxon>Bacteroidota</taxon>
        <taxon>Chitinophagia</taxon>
        <taxon>Chitinophagales</taxon>
        <taxon>Chitinophagaceae</taxon>
        <taxon>Flavihumibacter</taxon>
    </lineage>
</organism>
<feature type="transmembrane region" description="Helical" evidence="6">
    <location>
        <begin position="153"/>
        <end position="173"/>
    </location>
</feature>
<dbReference type="NCBIfam" id="TIGR00908">
    <property type="entry name" value="2A0305"/>
    <property type="match status" value="1"/>
</dbReference>
<feature type="transmembrane region" description="Helical" evidence="6">
    <location>
        <begin position="119"/>
        <end position="141"/>
    </location>
</feature>
<dbReference type="InterPro" id="IPR050367">
    <property type="entry name" value="APC_superfamily"/>
</dbReference>
<evidence type="ECO:0000313" key="7">
    <source>
        <dbReference type="EMBL" id="MCF1714310.1"/>
    </source>
</evidence>
<protein>
    <submittedName>
        <fullName evidence="7">Ethanolamine permease</fullName>
    </submittedName>
</protein>
<feature type="transmembrane region" description="Helical" evidence="6">
    <location>
        <begin position="423"/>
        <end position="440"/>
    </location>
</feature>
<evidence type="ECO:0000256" key="1">
    <source>
        <dbReference type="ARBA" id="ARBA00004651"/>
    </source>
</evidence>
<feature type="transmembrane region" description="Helical" evidence="6">
    <location>
        <begin position="398"/>
        <end position="417"/>
    </location>
</feature>
<dbReference type="Gene3D" id="1.20.1740.10">
    <property type="entry name" value="Amino acid/polyamine transporter I"/>
    <property type="match status" value="1"/>
</dbReference>
<keyword evidence="3 6" id="KW-0812">Transmembrane</keyword>
<keyword evidence="2" id="KW-1003">Cell membrane</keyword>
<dbReference type="Proteomes" id="UP001200145">
    <property type="component" value="Unassembled WGS sequence"/>
</dbReference>
<feature type="transmembrane region" description="Helical" evidence="6">
    <location>
        <begin position="358"/>
        <end position="378"/>
    </location>
</feature>
<comment type="subcellular location">
    <subcellularLocation>
        <location evidence="1">Cell membrane</location>
        <topology evidence="1">Multi-pass membrane protein</topology>
    </subcellularLocation>
</comment>
<keyword evidence="8" id="KW-1185">Reference proteome</keyword>
<comment type="caution">
    <text evidence="7">The sequence shown here is derived from an EMBL/GenBank/DDBJ whole genome shotgun (WGS) entry which is preliminary data.</text>
</comment>
<dbReference type="PANTHER" id="PTHR42770:SF7">
    <property type="entry name" value="MEMBRANE PROTEIN"/>
    <property type="match status" value="1"/>
</dbReference>
<proteinExistence type="predicted"/>
<name>A0ABS9BG72_9BACT</name>